<dbReference type="PROSITE" id="PS52016">
    <property type="entry name" value="TONB_DEPENDENT_REC_3"/>
    <property type="match status" value="1"/>
</dbReference>
<dbReference type="NCBIfam" id="TIGR04056">
    <property type="entry name" value="OMP_RagA_SusC"/>
    <property type="match status" value="2"/>
</dbReference>
<dbReference type="STRING" id="77095.SAMN05216455_1036"/>
<keyword evidence="4 7" id="KW-0812">Transmembrane</keyword>
<accession>D8DV04</accession>
<comment type="caution">
    <text evidence="10">The sequence shown here is derived from an EMBL/GenBank/DDBJ whole genome shotgun (WGS) entry which is preliminary data.</text>
</comment>
<keyword evidence="8" id="KW-0732">Signal</keyword>
<feature type="domain" description="TonB-dependent receptor plug" evidence="9">
    <location>
        <begin position="114"/>
        <end position="219"/>
    </location>
</feature>
<evidence type="ECO:0000313" key="11">
    <source>
        <dbReference type="Proteomes" id="UP000004524"/>
    </source>
</evidence>
<evidence type="ECO:0000256" key="7">
    <source>
        <dbReference type="PROSITE-ProRule" id="PRU01360"/>
    </source>
</evidence>
<dbReference type="InterPro" id="IPR008969">
    <property type="entry name" value="CarboxyPept-like_regulatory"/>
</dbReference>
<dbReference type="InterPro" id="IPR023997">
    <property type="entry name" value="TonB-dep_OMP_SusC/RagA_CS"/>
</dbReference>
<evidence type="ECO:0000256" key="8">
    <source>
        <dbReference type="SAM" id="SignalP"/>
    </source>
</evidence>
<comment type="similarity">
    <text evidence="7">Belongs to the TonB-dependent receptor family.</text>
</comment>
<dbReference type="GO" id="GO:0009279">
    <property type="term" value="C:cell outer membrane"/>
    <property type="evidence" value="ECO:0007669"/>
    <property type="project" value="UniProtKB-SubCell"/>
</dbReference>
<dbReference type="Proteomes" id="UP000004524">
    <property type="component" value="Unassembled WGS sequence"/>
</dbReference>
<evidence type="ECO:0000256" key="3">
    <source>
        <dbReference type="ARBA" id="ARBA00022452"/>
    </source>
</evidence>
<dbReference type="InterPro" id="IPR036942">
    <property type="entry name" value="Beta-barrel_TonB_sf"/>
</dbReference>
<dbReference type="Pfam" id="PF13715">
    <property type="entry name" value="CarbopepD_reg_2"/>
    <property type="match status" value="1"/>
</dbReference>
<evidence type="ECO:0000256" key="5">
    <source>
        <dbReference type="ARBA" id="ARBA00023136"/>
    </source>
</evidence>
<keyword evidence="6 7" id="KW-0998">Cell outer membrane</keyword>
<dbReference type="NCBIfam" id="TIGR04057">
    <property type="entry name" value="SusC_RagA_signa"/>
    <property type="match status" value="1"/>
</dbReference>
<evidence type="ECO:0000313" key="10">
    <source>
        <dbReference type="EMBL" id="EFI72734.1"/>
    </source>
</evidence>
<keyword evidence="10" id="KW-0675">Receptor</keyword>
<protein>
    <submittedName>
        <fullName evidence="10">TonB-dependent receptor</fullName>
    </submittedName>
</protein>
<name>D8DV04_9BACT</name>
<dbReference type="InterPro" id="IPR012910">
    <property type="entry name" value="Plug_dom"/>
</dbReference>
<organism evidence="10 11">
    <name type="scientific">Segatella baroniae B14</name>
    <dbReference type="NCBI Taxonomy" id="752555"/>
    <lineage>
        <taxon>Bacteria</taxon>
        <taxon>Pseudomonadati</taxon>
        <taxon>Bacteroidota</taxon>
        <taxon>Bacteroidia</taxon>
        <taxon>Bacteroidales</taxon>
        <taxon>Prevotellaceae</taxon>
        <taxon>Segatella</taxon>
    </lineage>
</organism>
<feature type="signal peptide" evidence="8">
    <location>
        <begin position="1"/>
        <end position="19"/>
    </location>
</feature>
<dbReference type="Gene3D" id="2.170.130.10">
    <property type="entry name" value="TonB-dependent receptor, plug domain"/>
    <property type="match status" value="1"/>
</dbReference>
<keyword evidence="3 7" id="KW-1134">Transmembrane beta strand</keyword>
<evidence type="ECO:0000256" key="1">
    <source>
        <dbReference type="ARBA" id="ARBA00004571"/>
    </source>
</evidence>
<feature type="chain" id="PRO_5003112977" evidence="8">
    <location>
        <begin position="20"/>
        <end position="1168"/>
    </location>
</feature>
<comment type="subcellular location">
    <subcellularLocation>
        <location evidence="1 7">Cell outer membrane</location>
        <topology evidence="1 7">Multi-pass membrane protein</topology>
    </subcellularLocation>
</comment>
<dbReference type="SUPFAM" id="SSF56935">
    <property type="entry name" value="Porins"/>
    <property type="match status" value="2"/>
</dbReference>
<dbReference type="SUPFAM" id="SSF49464">
    <property type="entry name" value="Carboxypeptidase regulatory domain-like"/>
    <property type="match status" value="1"/>
</dbReference>
<sequence>MKRYILFLFISLLTFSLHAQNIDVTGTVIGESDQEPIIGAYVKVKGSTAGAVTDLNGTYMLKGVSGKATLVISCVGYATQEIPVKDRHTLNITLKDEASDLNEVVVIGYGAVKKGDLTSSISAIKGDKLEHMSTGNVMNALQGQVNGVQISNAGGPGASPRVIIRGISTINGSDPLYVVDGMPVGTNINFLNQNDIESMQVLKDASASAIYGTRGSNGVILITTKKGAAGKTKFNASATWGFQTLSKPDIAGADEYRQVFNTRYTNDGHTSIFNETSDDGRSSLGNTDWWDETMRDVALQQNYNFGFSGGNDKYIYSASIGYYRQDSQYKTGNWQKLSARFSMEYNFNKIVKAGIDFTPRYENWDDTPSLLGAIMAMDPTTPVMNDEDKWVSNPYSNYARSHNNQEWNPVASMNRLDSGADEYALLATPFVQISPIKGLTFRTQFGVNARFRMTNSFVPEFFIDNLEQQNPSTVSSSHENWIDWNWTNTLSYMKTFNKKHNLNVMAGYTVERFQDYQLYGSRDDVPSSIEEMRYINAGTTNQQVSGVASYNSLVSYLGRLMYNYDERYYLTASVRVDGSSKFPSGSKYATFPSVSGAWRISGENFMKNQKVFDDLKLRLGWGKVGNQNISNDAYISSVGTTRYVFGTDATTTVGTAVNRIGNTQVRWETVEDFNIGVDMAFLKNRLKVTADWYTKKSHDQQVSGVASYNSLVSYLGRLMYNYDERYYLTASVRVDGSSKFPSGSKYATFPSVSGAWRISGENFMKNQKVFDDLKLRLGWGKVGNQNISNDAYISSVGTTRYVFGTDATTTVGTAVNRIGNTQVRWETVEDFNIGVDMAFLKNRLKVTADWYTKKSHDMLMQKENLLVLGLPAWNGRMWENIGSMKATGWELGFNWQDQIKDFTYGASLNLSSVRNKAVNLNGNYIYTGSHNGDYIIRNEEGLPISQFYGYVVDGLFQNQTEVTSYTNEYGEAMQPNAQPGDFRYKDINLDGKIDENDKTYIGNPFPDLMVGFNLNAAYKGFDFQAQFYGTFGNDIYNLNKERYFGLNGSNVLAGTLHAAWHGEGTSYDIPRLSVDDPNGNYTKPSSYFVESGSYFRCKLLQIGYTLPKSVMGNVQLRVSLSAQNLFTITGYSGMDPETASMGSATEAGIDWTGYPNPRTILLGLNLNF</sequence>
<evidence type="ECO:0000259" key="9">
    <source>
        <dbReference type="Pfam" id="PF07715"/>
    </source>
</evidence>
<dbReference type="InterPro" id="IPR023996">
    <property type="entry name" value="TonB-dep_OMP_SusC/RagA"/>
</dbReference>
<gene>
    <name evidence="10" type="ORF">PBR_0283</name>
</gene>
<dbReference type="InterPro" id="IPR039426">
    <property type="entry name" value="TonB-dep_rcpt-like"/>
</dbReference>
<keyword evidence="5 7" id="KW-0472">Membrane</keyword>
<dbReference type="AlphaFoldDB" id="D8DV04"/>
<dbReference type="Gene3D" id="2.60.40.1120">
    <property type="entry name" value="Carboxypeptidase-like, regulatory domain"/>
    <property type="match status" value="1"/>
</dbReference>
<keyword evidence="11" id="KW-1185">Reference proteome</keyword>
<evidence type="ECO:0000256" key="6">
    <source>
        <dbReference type="ARBA" id="ARBA00023237"/>
    </source>
</evidence>
<keyword evidence="2 7" id="KW-0813">Transport</keyword>
<dbReference type="Gene3D" id="2.40.170.20">
    <property type="entry name" value="TonB-dependent receptor, beta-barrel domain"/>
    <property type="match status" value="2"/>
</dbReference>
<reference evidence="10 11" key="1">
    <citation type="journal article" date="2010" name="Microb. Ecol.">
        <title>Comparative genome analysis of Prevotella ruminicola and Prevotella bryantii: insights into their environmental niche.</title>
        <authorList>
            <consortium name="North American Consortium for Rumen Bacteria"/>
            <person name="Purushe J."/>
            <person name="Fouts D.E."/>
            <person name="Morrison M."/>
            <person name="White B.A."/>
            <person name="Mackie R.I."/>
            <person name="Coutinho P.M."/>
            <person name="Henrissat B."/>
            <person name="Nelson K.E."/>
        </authorList>
    </citation>
    <scope>NUCLEOTIDE SEQUENCE [LARGE SCALE GENOMIC DNA]</scope>
    <source>
        <strain evidence="10 11">B14</strain>
    </source>
</reference>
<dbReference type="RefSeq" id="WP_006281853.1">
    <property type="nucleotide sequence ID" value="NZ_ADWO01000028.1"/>
</dbReference>
<evidence type="ECO:0000256" key="4">
    <source>
        <dbReference type="ARBA" id="ARBA00022692"/>
    </source>
</evidence>
<dbReference type="Pfam" id="PF07715">
    <property type="entry name" value="Plug"/>
    <property type="match status" value="1"/>
</dbReference>
<dbReference type="InterPro" id="IPR037066">
    <property type="entry name" value="Plug_dom_sf"/>
</dbReference>
<proteinExistence type="inferred from homology"/>
<evidence type="ECO:0000256" key="2">
    <source>
        <dbReference type="ARBA" id="ARBA00022448"/>
    </source>
</evidence>
<dbReference type="EMBL" id="ADWO01000028">
    <property type="protein sequence ID" value="EFI72734.1"/>
    <property type="molecule type" value="Genomic_DNA"/>
</dbReference>